<feature type="compositionally biased region" description="Basic residues" evidence="1">
    <location>
        <begin position="8"/>
        <end position="21"/>
    </location>
</feature>
<evidence type="ECO:0000313" key="2">
    <source>
        <dbReference type="EMBL" id="KAL1549813.1"/>
    </source>
</evidence>
<keyword evidence="3" id="KW-1185">Reference proteome</keyword>
<name>A0ABD1H310_SALDI</name>
<dbReference type="AlphaFoldDB" id="A0ABD1H310"/>
<dbReference type="EMBL" id="JBEAFC010000007">
    <property type="protein sequence ID" value="KAL1549813.1"/>
    <property type="molecule type" value="Genomic_DNA"/>
</dbReference>
<sequence length="144" mass="16131">MERIPLPRPKRKTAHPYPHKASKNEPLSSAAILDSEYAAVPQSVSVPRNINSSKSLYHWTPTMPTGCASSVSSDEYDFASSGDDVVPRRWASNETNSQVMGNVTGQRGLLLFLLSFDRFLCWMTQSFQCSTRFCSALSLYWSFV</sequence>
<accession>A0ABD1H310</accession>
<organism evidence="2 3">
    <name type="scientific">Salvia divinorum</name>
    <name type="common">Maria pastora</name>
    <name type="synonym">Diviner's sage</name>
    <dbReference type="NCBI Taxonomy" id="28513"/>
    <lineage>
        <taxon>Eukaryota</taxon>
        <taxon>Viridiplantae</taxon>
        <taxon>Streptophyta</taxon>
        <taxon>Embryophyta</taxon>
        <taxon>Tracheophyta</taxon>
        <taxon>Spermatophyta</taxon>
        <taxon>Magnoliopsida</taxon>
        <taxon>eudicotyledons</taxon>
        <taxon>Gunneridae</taxon>
        <taxon>Pentapetalae</taxon>
        <taxon>asterids</taxon>
        <taxon>lamiids</taxon>
        <taxon>Lamiales</taxon>
        <taxon>Lamiaceae</taxon>
        <taxon>Nepetoideae</taxon>
        <taxon>Mentheae</taxon>
        <taxon>Salviinae</taxon>
        <taxon>Salvia</taxon>
        <taxon>Salvia subgen. Calosphace</taxon>
    </lineage>
</organism>
<reference evidence="2 3" key="1">
    <citation type="submission" date="2024-06" db="EMBL/GenBank/DDBJ databases">
        <title>A chromosome level genome sequence of Diviner's sage (Salvia divinorum).</title>
        <authorList>
            <person name="Ford S.A."/>
            <person name="Ro D.-K."/>
            <person name="Ness R.W."/>
            <person name="Phillips M.A."/>
        </authorList>
    </citation>
    <scope>NUCLEOTIDE SEQUENCE [LARGE SCALE GENOMIC DNA]</scope>
    <source>
        <strain evidence="2">SAF-2024a</strain>
        <tissue evidence="2">Leaf</tissue>
    </source>
</reference>
<evidence type="ECO:0000256" key="1">
    <source>
        <dbReference type="SAM" id="MobiDB-lite"/>
    </source>
</evidence>
<protein>
    <submittedName>
        <fullName evidence="2">Protein REVEILLE 3-like isoform X2</fullName>
    </submittedName>
</protein>
<proteinExistence type="predicted"/>
<feature type="region of interest" description="Disordered" evidence="1">
    <location>
        <begin position="1"/>
        <end position="25"/>
    </location>
</feature>
<evidence type="ECO:0000313" key="3">
    <source>
        <dbReference type="Proteomes" id="UP001567538"/>
    </source>
</evidence>
<gene>
    <name evidence="2" type="ORF">AAHA92_17861</name>
</gene>
<comment type="caution">
    <text evidence="2">The sequence shown here is derived from an EMBL/GenBank/DDBJ whole genome shotgun (WGS) entry which is preliminary data.</text>
</comment>
<dbReference type="Proteomes" id="UP001567538">
    <property type="component" value="Unassembled WGS sequence"/>
</dbReference>